<dbReference type="RefSeq" id="WP_186921328.1">
    <property type="nucleotide sequence ID" value="NZ_JACOFW010000002.1"/>
</dbReference>
<protein>
    <submittedName>
        <fullName evidence="2">DUF2846 domain-containing protein</fullName>
    </submittedName>
</protein>
<accession>A0ABR6X0C0</accession>
<sequence>MVRLIRLFTTTIILSAGILTGCASVKMASQSEDAKAKTFATNPQQANVYVYRNEFIGAALSMAIELDGKEIGKTGPKSYFLLGLEPGHHTLVSKAENDSLLNLITEAGKNYYVWQEVKMGLLLARSKLQLMSEAEGQAGVRESKLLEVNGASPVASVPVTKSEVATKPVEKTISQPAPDSVVVAKQAEPIPAATVNASLPSPAPVASNNITKIERVPFEIGVSSVTVERIAKQNSCQSTKGAGLLYKKGPVEVYRVQCEDGREIKARCEMRQCEIFTP</sequence>
<comment type="caution">
    <text evidence="2">The sequence shown here is derived from an EMBL/GenBank/DDBJ whole genome shotgun (WGS) entry which is preliminary data.</text>
</comment>
<dbReference type="PROSITE" id="PS51257">
    <property type="entry name" value="PROKAR_LIPOPROTEIN"/>
    <property type="match status" value="1"/>
</dbReference>
<dbReference type="Pfam" id="PF11008">
    <property type="entry name" value="DUF2846"/>
    <property type="match status" value="1"/>
</dbReference>
<name>A0ABR6X0C0_9BURK</name>
<proteinExistence type="predicted"/>
<organism evidence="2 3">
    <name type="scientific">Undibacterium seohonense</name>
    <dbReference type="NCBI Taxonomy" id="1344950"/>
    <lineage>
        <taxon>Bacteria</taxon>
        <taxon>Pseudomonadati</taxon>
        <taxon>Pseudomonadota</taxon>
        <taxon>Betaproteobacteria</taxon>
        <taxon>Burkholderiales</taxon>
        <taxon>Oxalobacteraceae</taxon>
        <taxon>Undibacterium</taxon>
    </lineage>
</organism>
<keyword evidence="3" id="KW-1185">Reference proteome</keyword>
<dbReference type="Proteomes" id="UP000648257">
    <property type="component" value="Unassembled WGS sequence"/>
</dbReference>
<evidence type="ECO:0000313" key="2">
    <source>
        <dbReference type="EMBL" id="MBC3806331.1"/>
    </source>
</evidence>
<evidence type="ECO:0000313" key="3">
    <source>
        <dbReference type="Proteomes" id="UP000648257"/>
    </source>
</evidence>
<feature type="domain" description="DUF2846" evidence="1">
    <location>
        <begin position="44"/>
        <end position="120"/>
    </location>
</feature>
<dbReference type="InterPro" id="IPR022548">
    <property type="entry name" value="DUF2846"/>
</dbReference>
<dbReference type="EMBL" id="JACOFW010000002">
    <property type="protein sequence ID" value="MBC3806331.1"/>
    <property type="molecule type" value="Genomic_DNA"/>
</dbReference>
<evidence type="ECO:0000259" key="1">
    <source>
        <dbReference type="Pfam" id="PF11008"/>
    </source>
</evidence>
<reference evidence="2 3" key="1">
    <citation type="submission" date="2020-08" db="EMBL/GenBank/DDBJ databases">
        <title>Novel species isolated from subtropical streams in China.</title>
        <authorList>
            <person name="Lu H."/>
        </authorList>
    </citation>
    <scope>NUCLEOTIDE SEQUENCE [LARGE SCALE GENOMIC DNA]</scope>
    <source>
        <strain evidence="2 3">KACC 16656</strain>
    </source>
</reference>
<gene>
    <name evidence="2" type="ORF">H8K52_03090</name>
</gene>